<dbReference type="Proteomes" id="UP000244893">
    <property type="component" value="Unassembled WGS sequence"/>
</dbReference>
<evidence type="ECO:0000256" key="1">
    <source>
        <dbReference type="SAM" id="MobiDB-lite"/>
    </source>
</evidence>
<evidence type="ECO:0008006" key="4">
    <source>
        <dbReference type="Google" id="ProtNLM"/>
    </source>
</evidence>
<proteinExistence type="predicted"/>
<evidence type="ECO:0000313" key="3">
    <source>
        <dbReference type="Proteomes" id="UP000244893"/>
    </source>
</evidence>
<keyword evidence="3" id="KW-1185">Reference proteome</keyword>
<protein>
    <recommendedName>
        <fullName evidence="4">NTP pyrophosphohydrolase</fullName>
    </recommendedName>
</protein>
<reference evidence="2 3" key="1">
    <citation type="submission" date="2018-05" db="EMBL/GenBank/DDBJ databases">
        <title>Amnibacterium sp. M8JJ-5, whole genome shotgun sequence.</title>
        <authorList>
            <person name="Tuo L."/>
        </authorList>
    </citation>
    <scope>NUCLEOTIDE SEQUENCE [LARGE SCALE GENOMIC DNA]</scope>
    <source>
        <strain evidence="2 3">M8JJ-5</strain>
    </source>
</reference>
<feature type="region of interest" description="Disordered" evidence="1">
    <location>
        <begin position="1"/>
        <end position="30"/>
    </location>
</feature>
<comment type="caution">
    <text evidence="2">The sequence shown here is derived from an EMBL/GenBank/DDBJ whole genome shotgun (WGS) entry which is preliminary data.</text>
</comment>
<evidence type="ECO:0000313" key="2">
    <source>
        <dbReference type="EMBL" id="PVZ95988.1"/>
    </source>
</evidence>
<dbReference type="AlphaFoldDB" id="A0A2V1HTU2"/>
<dbReference type="OrthoDB" id="5081497at2"/>
<name>A0A2V1HTU2_9MICO</name>
<accession>A0A2V1HTU2</accession>
<sequence length="144" mass="14956">MSPTALAPTGGVTASAGAARADATGADRTVSPGRTRITARALERIGIAVSAEALGVERRGVSVRLDDDGGSLTLLVTAPLRVVGLHRIASDPALVQRTGGTLLERAETAKERIRARVGELTGSQVARVALRLTGVEIRQESRVR</sequence>
<feature type="compositionally biased region" description="Low complexity" evidence="1">
    <location>
        <begin position="9"/>
        <end position="30"/>
    </location>
</feature>
<dbReference type="EMBL" id="QEOP01000001">
    <property type="protein sequence ID" value="PVZ95988.1"/>
    <property type="molecule type" value="Genomic_DNA"/>
</dbReference>
<organism evidence="2 3">
    <name type="scientific">Amnibacterium flavum</name>
    <dbReference type="NCBI Taxonomy" id="2173173"/>
    <lineage>
        <taxon>Bacteria</taxon>
        <taxon>Bacillati</taxon>
        <taxon>Actinomycetota</taxon>
        <taxon>Actinomycetes</taxon>
        <taxon>Micrococcales</taxon>
        <taxon>Microbacteriaceae</taxon>
        <taxon>Amnibacterium</taxon>
    </lineage>
</organism>
<gene>
    <name evidence="2" type="ORF">DDQ50_05930</name>
</gene>
<dbReference type="RefSeq" id="WP_116755722.1">
    <property type="nucleotide sequence ID" value="NZ_JBHUEX010000001.1"/>
</dbReference>